<feature type="region of interest" description="Disordered" evidence="1">
    <location>
        <begin position="160"/>
        <end position="185"/>
    </location>
</feature>
<reference evidence="2 3" key="1">
    <citation type="submission" date="2019-05" db="EMBL/GenBank/DDBJ databases">
        <title>Another draft genome of Portunus trituberculatus and its Hox gene families provides insights of decapod evolution.</title>
        <authorList>
            <person name="Jeong J.-H."/>
            <person name="Song I."/>
            <person name="Kim S."/>
            <person name="Choi T."/>
            <person name="Kim D."/>
            <person name="Ryu S."/>
            <person name="Kim W."/>
        </authorList>
    </citation>
    <scope>NUCLEOTIDE SEQUENCE [LARGE SCALE GENOMIC DNA]</scope>
    <source>
        <tissue evidence="2">Muscle</tissue>
    </source>
</reference>
<organism evidence="2 3">
    <name type="scientific">Portunus trituberculatus</name>
    <name type="common">Swimming crab</name>
    <name type="synonym">Neptunus trituberculatus</name>
    <dbReference type="NCBI Taxonomy" id="210409"/>
    <lineage>
        <taxon>Eukaryota</taxon>
        <taxon>Metazoa</taxon>
        <taxon>Ecdysozoa</taxon>
        <taxon>Arthropoda</taxon>
        <taxon>Crustacea</taxon>
        <taxon>Multicrustacea</taxon>
        <taxon>Malacostraca</taxon>
        <taxon>Eumalacostraca</taxon>
        <taxon>Eucarida</taxon>
        <taxon>Decapoda</taxon>
        <taxon>Pleocyemata</taxon>
        <taxon>Brachyura</taxon>
        <taxon>Eubrachyura</taxon>
        <taxon>Portunoidea</taxon>
        <taxon>Portunidae</taxon>
        <taxon>Portuninae</taxon>
        <taxon>Portunus</taxon>
    </lineage>
</organism>
<evidence type="ECO:0000313" key="3">
    <source>
        <dbReference type="Proteomes" id="UP000324222"/>
    </source>
</evidence>
<evidence type="ECO:0000256" key="1">
    <source>
        <dbReference type="SAM" id="MobiDB-lite"/>
    </source>
</evidence>
<comment type="caution">
    <text evidence="2">The sequence shown here is derived from an EMBL/GenBank/DDBJ whole genome shotgun (WGS) entry which is preliminary data.</text>
</comment>
<dbReference type="Proteomes" id="UP000324222">
    <property type="component" value="Unassembled WGS sequence"/>
</dbReference>
<proteinExistence type="predicted"/>
<dbReference type="PROSITE" id="PS51257">
    <property type="entry name" value="PROKAR_LIPOPROTEIN"/>
    <property type="match status" value="1"/>
</dbReference>
<dbReference type="EMBL" id="VSRR010001117">
    <property type="protein sequence ID" value="MPC22716.1"/>
    <property type="molecule type" value="Genomic_DNA"/>
</dbReference>
<evidence type="ECO:0000313" key="2">
    <source>
        <dbReference type="EMBL" id="MPC22716.1"/>
    </source>
</evidence>
<feature type="compositionally biased region" description="Low complexity" evidence="1">
    <location>
        <begin position="160"/>
        <end position="177"/>
    </location>
</feature>
<keyword evidence="3" id="KW-1185">Reference proteome</keyword>
<sequence length="185" mass="20069">MLKAIPRSKVTAVPSPSLSLVSCPSPSHSSPVQSSFCPNRTPISYLVPPHSYSPLPPLPTSLSSTPSPVPPRFAPPVQTRKYSLKVQKPRGTSSICNVFFPKTGSAQLTRLLTSRADDIAMRKSNSRRIETRKATTTTNTTTTTITTTTTTITITTSTHSSNTTISTTTTTTTTTTHRSYHHHHH</sequence>
<gene>
    <name evidence="2" type="ORF">E2C01_015737</name>
</gene>
<accession>A0A5B7DP67</accession>
<dbReference type="AlphaFoldDB" id="A0A5B7DP67"/>
<protein>
    <submittedName>
        <fullName evidence="2">Uncharacterized protein</fullName>
    </submittedName>
</protein>
<name>A0A5B7DP67_PORTR</name>